<accession>A0A518K3L0</accession>
<dbReference type="AlphaFoldDB" id="A0A518K3L0"/>
<feature type="transmembrane region" description="Helical" evidence="6">
    <location>
        <begin position="20"/>
        <end position="40"/>
    </location>
</feature>
<evidence type="ECO:0000256" key="2">
    <source>
        <dbReference type="ARBA" id="ARBA00022692"/>
    </source>
</evidence>
<keyword evidence="9" id="KW-1185">Reference proteome</keyword>
<dbReference type="InterPro" id="IPR002810">
    <property type="entry name" value="NfeD-like_C"/>
</dbReference>
<dbReference type="Gene3D" id="2.40.50.140">
    <property type="entry name" value="Nucleic acid-binding proteins"/>
    <property type="match status" value="1"/>
</dbReference>
<evidence type="ECO:0000256" key="3">
    <source>
        <dbReference type="ARBA" id="ARBA00022989"/>
    </source>
</evidence>
<evidence type="ECO:0000256" key="4">
    <source>
        <dbReference type="ARBA" id="ARBA00023136"/>
    </source>
</evidence>
<feature type="domain" description="NfeD-like C-terminal" evidence="7">
    <location>
        <begin position="123"/>
        <end position="177"/>
    </location>
</feature>
<comment type="subcellular location">
    <subcellularLocation>
        <location evidence="1">Membrane</location>
        <topology evidence="1">Multi-pass membrane protein</topology>
    </subcellularLocation>
</comment>
<proteinExistence type="predicted"/>
<evidence type="ECO:0000313" key="8">
    <source>
        <dbReference type="EMBL" id="QDV72391.1"/>
    </source>
</evidence>
<dbReference type="PANTHER" id="PTHR33507:SF4">
    <property type="entry name" value="NODULATION COMPETITIVENESS PROTEIN NFED"/>
    <property type="match status" value="1"/>
</dbReference>
<dbReference type="Pfam" id="PF01957">
    <property type="entry name" value="NfeD"/>
    <property type="match status" value="1"/>
</dbReference>
<protein>
    <recommendedName>
        <fullName evidence="7">NfeD-like C-terminal domain-containing protein</fullName>
    </recommendedName>
</protein>
<dbReference type="KEGG" id="bmei:Spa11_05660"/>
<dbReference type="PANTHER" id="PTHR33507">
    <property type="entry name" value="INNER MEMBRANE PROTEIN YBBJ"/>
    <property type="match status" value="1"/>
</dbReference>
<dbReference type="GO" id="GO:0016020">
    <property type="term" value="C:membrane"/>
    <property type="evidence" value="ECO:0007669"/>
    <property type="project" value="UniProtKB-SubCell"/>
</dbReference>
<feature type="transmembrane region" description="Helical" evidence="6">
    <location>
        <begin position="47"/>
        <end position="66"/>
    </location>
</feature>
<evidence type="ECO:0000256" key="5">
    <source>
        <dbReference type="SAM" id="MobiDB-lite"/>
    </source>
</evidence>
<feature type="region of interest" description="Disordered" evidence="5">
    <location>
        <begin position="176"/>
        <end position="217"/>
    </location>
</feature>
<evidence type="ECO:0000256" key="6">
    <source>
        <dbReference type="SAM" id="Phobius"/>
    </source>
</evidence>
<dbReference type="EMBL" id="CP036349">
    <property type="protein sequence ID" value="QDV72391.1"/>
    <property type="molecule type" value="Genomic_DNA"/>
</dbReference>
<keyword evidence="4 6" id="KW-0472">Membrane</keyword>
<dbReference type="InterPro" id="IPR052165">
    <property type="entry name" value="Membrane_assoc_protease"/>
</dbReference>
<feature type="transmembrane region" description="Helical" evidence="6">
    <location>
        <begin position="72"/>
        <end position="93"/>
    </location>
</feature>
<evidence type="ECO:0000313" key="9">
    <source>
        <dbReference type="Proteomes" id="UP000316426"/>
    </source>
</evidence>
<dbReference type="Proteomes" id="UP000316426">
    <property type="component" value="Chromosome"/>
</dbReference>
<gene>
    <name evidence="8" type="ORF">Spa11_05660</name>
</gene>
<reference evidence="8 9" key="1">
    <citation type="submission" date="2019-02" db="EMBL/GenBank/DDBJ databases">
        <title>Deep-cultivation of Planctomycetes and their phenomic and genomic characterization uncovers novel biology.</title>
        <authorList>
            <person name="Wiegand S."/>
            <person name="Jogler M."/>
            <person name="Boedeker C."/>
            <person name="Pinto D."/>
            <person name="Vollmers J."/>
            <person name="Rivas-Marin E."/>
            <person name="Kohn T."/>
            <person name="Peeters S.H."/>
            <person name="Heuer A."/>
            <person name="Rast P."/>
            <person name="Oberbeckmann S."/>
            <person name="Bunk B."/>
            <person name="Jeske O."/>
            <person name="Meyerdierks A."/>
            <person name="Storesund J.E."/>
            <person name="Kallscheuer N."/>
            <person name="Luecker S."/>
            <person name="Lage O.M."/>
            <person name="Pohl T."/>
            <person name="Merkel B.J."/>
            <person name="Hornburger P."/>
            <person name="Mueller R.-W."/>
            <person name="Bruemmer F."/>
            <person name="Labrenz M."/>
            <person name="Spormann A.M."/>
            <person name="Op den Camp H."/>
            <person name="Overmann J."/>
            <person name="Amann R."/>
            <person name="Jetten M.S.M."/>
            <person name="Mascher T."/>
            <person name="Medema M.H."/>
            <person name="Devos D.P."/>
            <person name="Kaster A.-K."/>
            <person name="Ovreas L."/>
            <person name="Rohde M."/>
            <person name="Galperin M.Y."/>
            <person name="Jogler C."/>
        </authorList>
    </citation>
    <scope>NUCLEOTIDE SEQUENCE [LARGE SCALE GENOMIC DNA]</scope>
    <source>
        <strain evidence="8 9">Spa11</strain>
    </source>
</reference>
<name>A0A518K3L0_9BACT</name>
<dbReference type="SUPFAM" id="SSF141322">
    <property type="entry name" value="NfeD domain-like"/>
    <property type="match status" value="1"/>
</dbReference>
<evidence type="ECO:0000256" key="1">
    <source>
        <dbReference type="ARBA" id="ARBA00004141"/>
    </source>
</evidence>
<sequence length="217" mass="22728">MPTPALKPVASSLTHSELNALDGISIAVLLTLVGSLLVIAEVFFPSGGLLGFLSAACFIGAIYSAYTSGGWFYGLSFAAAEVVLTPVLLYFAFTYLPSTPLGKVLVGAAPTEQEVLPEGDRRTLVGRVGVARSKMLPAGSIEIDGQMLDAVSQGQAIDPGEYVKVVEASRTRLVVRRAPAAERPDPTRSTGSGDLLSRPAGELGLDDFDFDEKSPQA</sequence>
<dbReference type="InterPro" id="IPR012340">
    <property type="entry name" value="NA-bd_OB-fold"/>
</dbReference>
<keyword evidence="2 6" id="KW-0812">Transmembrane</keyword>
<evidence type="ECO:0000259" key="7">
    <source>
        <dbReference type="Pfam" id="PF01957"/>
    </source>
</evidence>
<organism evidence="8 9">
    <name type="scientific">Botrimarina mediterranea</name>
    <dbReference type="NCBI Taxonomy" id="2528022"/>
    <lineage>
        <taxon>Bacteria</taxon>
        <taxon>Pseudomonadati</taxon>
        <taxon>Planctomycetota</taxon>
        <taxon>Planctomycetia</taxon>
        <taxon>Pirellulales</taxon>
        <taxon>Lacipirellulaceae</taxon>
        <taxon>Botrimarina</taxon>
    </lineage>
</organism>
<keyword evidence="3 6" id="KW-1133">Transmembrane helix</keyword>